<accession>A0A1M5LVA6</accession>
<dbReference type="InterPro" id="IPR050214">
    <property type="entry name" value="Cys_Synth/Cystath_Beta-Synth"/>
</dbReference>
<dbReference type="AlphaFoldDB" id="A0A1M5LVA6"/>
<sequence length="379" mass="41484">MFDHIADAIKIPDIVRLTDNVFVARFETMKVYSALAAVRHLLETGRVRRGDTLIDSSSGIYAYALAMACHKYGMKCRIVGSTTVDRTLRTQLEILGATVEQVRPSASLKLDQKQRVERIQQILRDSEANPGDGAVYWMQQYHNDIHYLGYREFADIVRREIGGRRLTVVGGVGSGASTGGLVTALRETDPGVRLVGIQPFGSVTFGSEHIEDPDVIIAGIGSSIPFRNVRHELYDTMHWVSFDHARAASVELLRRHAIFAGLSTGCGYLVTRWEAAHHPERNHLFIAADTGHRYLDQVFAGHEDALSLDGLAPRRVSSLAELAFPWSVMAWNRRPFAAAPDGDADTNADADGPAAANGAAHAGAAARSEINGIMEETVR</sequence>
<dbReference type="InterPro" id="IPR036052">
    <property type="entry name" value="TrpB-like_PALP_sf"/>
</dbReference>
<dbReference type="EMBL" id="FQVN01000012">
    <property type="protein sequence ID" value="SHG68998.1"/>
    <property type="molecule type" value="Genomic_DNA"/>
</dbReference>
<dbReference type="Proteomes" id="UP000184501">
    <property type="component" value="Unassembled WGS sequence"/>
</dbReference>
<feature type="domain" description="Tryptophan synthase beta chain-like PALP" evidence="4">
    <location>
        <begin position="29"/>
        <end position="277"/>
    </location>
</feature>
<dbReference type="RefSeq" id="WP_073488884.1">
    <property type="nucleotide sequence ID" value="NZ_FQVN01000012.1"/>
</dbReference>
<keyword evidence="6" id="KW-1185">Reference proteome</keyword>
<dbReference type="GO" id="GO:1901605">
    <property type="term" value="P:alpha-amino acid metabolic process"/>
    <property type="evidence" value="ECO:0007669"/>
    <property type="project" value="UniProtKB-ARBA"/>
</dbReference>
<dbReference type="Gene3D" id="3.40.50.1100">
    <property type="match status" value="2"/>
</dbReference>
<dbReference type="Pfam" id="PF00291">
    <property type="entry name" value="PALP"/>
    <property type="match status" value="1"/>
</dbReference>
<dbReference type="STRING" id="2017.SAMN05444320_11274"/>
<organism evidence="5 6">
    <name type="scientific">Streptoalloteichus hindustanus</name>
    <dbReference type="NCBI Taxonomy" id="2017"/>
    <lineage>
        <taxon>Bacteria</taxon>
        <taxon>Bacillati</taxon>
        <taxon>Actinomycetota</taxon>
        <taxon>Actinomycetes</taxon>
        <taxon>Pseudonocardiales</taxon>
        <taxon>Pseudonocardiaceae</taxon>
        <taxon>Streptoalloteichus</taxon>
    </lineage>
</organism>
<name>A0A1M5LVA6_STRHI</name>
<dbReference type="InterPro" id="IPR001926">
    <property type="entry name" value="TrpB-like_PALP"/>
</dbReference>
<feature type="region of interest" description="Disordered" evidence="3">
    <location>
        <begin position="341"/>
        <end position="361"/>
    </location>
</feature>
<evidence type="ECO:0000256" key="3">
    <source>
        <dbReference type="SAM" id="MobiDB-lite"/>
    </source>
</evidence>
<dbReference type="PANTHER" id="PTHR10314">
    <property type="entry name" value="CYSTATHIONINE BETA-SYNTHASE"/>
    <property type="match status" value="1"/>
</dbReference>
<dbReference type="SUPFAM" id="SSF53686">
    <property type="entry name" value="Tryptophan synthase beta subunit-like PLP-dependent enzymes"/>
    <property type="match status" value="1"/>
</dbReference>
<protein>
    <submittedName>
        <fullName evidence="5">Cysteine synthase A</fullName>
    </submittedName>
</protein>
<evidence type="ECO:0000313" key="6">
    <source>
        <dbReference type="Proteomes" id="UP000184501"/>
    </source>
</evidence>
<gene>
    <name evidence="5" type="ORF">SAMN05444320_11274</name>
</gene>
<proteinExistence type="predicted"/>
<dbReference type="OrthoDB" id="5129755at2"/>
<evidence type="ECO:0000313" key="5">
    <source>
        <dbReference type="EMBL" id="SHG68998.1"/>
    </source>
</evidence>
<feature type="compositionally biased region" description="Low complexity" evidence="3">
    <location>
        <begin position="349"/>
        <end position="361"/>
    </location>
</feature>
<evidence type="ECO:0000259" key="4">
    <source>
        <dbReference type="Pfam" id="PF00291"/>
    </source>
</evidence>
<evidence type="ECO:0000256" key="1">
    <source>
        <dbReference type="ARBA" id="ARBA00001933"/>
    </source>
</evidence>
<keyword evidence="2" id="KW-0663">Pyridoxal phosphate</keyword>
<comment type="cofactor">
    <cofactor evidence="1">
        <name>pyridoxal 5'-phosphate</name>
        <dbReference type="ChEBI" id="CHEBI:597326"/>
    </cofactor>
</comment>
<reference evidence="5 6" key="1">
    <citation type="submission" date="2016-11" db="EMBL/GenBank/DDBJ databases">
        <authorList>
            <person name="Jaros S."/>
            <person name="Januszkiewicz K."/>
            <person name="Wedrychowicz H."/>
        </authorList>
    </citation>
    <scope>NUCLEOTIDE SEQUENCE [LARGE SCALE GENOMIC DNA]</scope>
    <source>
        <strain evidence="5 6">DSM 44523</strain>
    </source>
</reference>
<evidence type="ECO:0000256" key="2">
    <source>
        <dbReference type="ARBA" id="ARBA00022898"/>
    </source>
</evidence>